<dbReference type="AlphaFoldDB" id="A0A7S1KLW6"/>
<evidence type="ECO:0000313" key="2">
    <source>
        <dbReference type="EMBL" id="CAD9078104.1"/>
    </source>
</evidence>
<proteinExistence type="predicted"/>
<feature type="compositionally biased region" description="Low complexity" evidence="1">
    <location>
        <begin position="12"/>
        <end position="24"/>
    </location>
</feature>
<sequence>MSTHSDKTTSLTDTPNNNDIPPTNLSDRQYVKFFEEHGLKVKDADLAEEASRMLNDPYSLFAMWRWRGHPSTLNRLPDAPRCLTSLELEAIDSTPHPQTSTEQVPELFDEMKDKWNIKAGPKFSMATYMSSMQDARVAARDIKEKTGLDVYKKEDLIKVKELAESGKDEYISKVLPNANQTPGGLYIDRHTYRALYGSDTALGLGCWFDGPFYPKELRNEWLKNGDLTLWKKGPARLLDPKILYGNKLGSILHERHVGSVIKTMAWDKTKVGGKMLGFGAILWFATILVLKRYQLEYRDHITAQLVFADRLNSLDDYYPVTEASVHQQLRLSGWLQSYYEDEEDDDEL</sequence>
<dbReference type="EMBL" id="HBGD01001611">
    <property type="protein sequence ID" value="CAD9078104.1"/>
    <property type="molecule type" value="Transcribed_RNA"/>
</dbReference>
<organism evidence="2">
    <name type="scientific">Percolomonas cosmopolitus</name>
    <dbReference type="NCBI Taxonomy" id="63605"/>
    <lineage>
        <taxon>Eukaryota</taxon>
        <taxon>Discoba</taxon>
        <taxon>Heterolobosea</taxon>
        <taxon>Tetramitia</taxon>
        <taxon>Eutetramitia</taxon>
        <taxon>Percolomonadidae</taxon>
        <taxon>Percolomonas</taxon>
    </lineage>
</organism>
<name>A0A7S1KLW6_9EUKA</name>
<protein>
    <submittedName>
        <fullName evidence="2">Uncharacterized protein</fullName>
    </submittedName>
</protein>
<accession>A0A7S1KLW6</accession>
<reference evidence="2" key="1">
    <citation type="submission" date="2021-01" db="EMBL/GenBank/DDBJ databases">
        <authorList>
            <person name="Corre E."/>
            <person name="Pelletier E."/>
            <person name="Niang G."/>
            <person name="Scheremetjew M."/>
            <person name="Finn R."/>
            <person name="Kale V."/>
            <person name="Holt S."/>
            <person name="Cochrane G."/>
            <person name="Meng A."/>
            <person name="Brown T."/>
            <person name="Cohen L."/>
        </authorList>
    </citation>
    <scope>NUCLEOTIDE SEQUENCE</scope>
    <source>
        <strain evidence="2">WS</strain>
    </source>
</reference>
<gene>
    <name evidence="2" type="ORF">PCOS0759_LOCUS1336</name>
</gene>
<feature type="region of interest" description="Disordered" evidence="1">
    <location>
        <begin position="1"/>
        <end position="25"/>
    </location>
</feature>
<evidence type="ECO:0000256" key="1">
    <source>
        <dbReference type="SAM" id="MobiDB-lite"/>
    </source>
</evidence>